<name>A0A7Y2KTJ0_SPHPI</name>
<evidence type="ECO:0000313" key="7">
    <source>
        <dbReference type="EMBL" id="NNG58591.1"/>
    </source>
</evidence>
<feature type="transmembrane region" description="Helical" evidence="6">
    <location>
        <begin position="127"/>
        <end position="149"/>
    </location>
</feature>
<evidence type="ECO:0000256" key="3">
    <source>
        <dbReference type="ARBA" id="ARBA00022692"/>
    </source>
</evidence>
<dbReference type="Pfam" id="PF02133">
    <property type="entry name" value="Transp_cyt_pur"/>
    <property type="match status" value="1"/>
</dbReference>
<gene>
    <name evidence="7" type="ORF">HKX06_14570</name>
</gene>
<dbReference type="GO" id="GO:0015209">
    <property type="term" value="F:cytosine transmembrane transporter activity"/>
    <property type="evidence" value="ECO:0007669"/>
    <property type="project" value="InterPro"/>
</dbReference>
<feature type="transmembrane region" description="Helical" evidence="6">
    <location>
        <begin position="223"/>
        <end position="246"/>
    </location>
</feature>
<feature type="transmembrane region" description="Helical" evidence="6">
    <location>
        <begin position="389"/>
        <end position="409"/>
    </location>
</feature>
<feature type="transmembrane region" description="Helical" evidence="6">
    <location>
        <begin position="322"/>
        <end position="344"/>
    </location>
</feature>
<feature type="transmembrane region" description="Helical" evidence="6">
    <location>
        <begin position="48"/>
        <end position="74"/>
    </location>
</feature>
<keyword evidence="4 6" id="KW-1133">Transmembrane helix</keyword>
<feature type="transmembrane region" description="Helical" evidence="6">
    <location>
        <begin position="94"/>
        <end position="115"/>
    </location>
</feature>
<evidence type="ECO:0000256" key="2">
    <source>
        <dbReference type="ARBA" id="ARBA00008974"/>
    </source>
</evidence>
<keyword evidence="5 6" id="KW-0472">Membrane</keyword>
<dbReference type="InterPro" id="IPR001248">
    <property type="entry name" value="Pur-cyt_permease"/>
</dbReference>
<evidence type="ECO:0000256" key="4">
    <source>
        <dbReference type="ARBA" id="ARBA00022989"/>
    </source>
</evidence>
<dbReference type="AlphaFoldDB" id="A0A7Y2KTJ0"/>
<dbReference type="RefSeq" id="WP_170170893.1">
    <property type="nucleotide sequence ID" value="NZ_JABEOU010000038.1"/>
</dbReference>
<feature type="transmembrane region" description="Helical" evidence="6">
    <location>
        <begin position="21"/>
        <end position="42"/>
    </location>
</feature>
<evidence type="ECO:0000313" key="8">
    <source>
        <dbReference type="Proteomes" id="UP000550136"/>
    </source>
</evidence>
<accession>A0A7Y2KTJ0</accession>
<feature type="transmembrane region" description="Helical" evidence="6">
    <location>
        <begin position="266"/>
        <end position="286"/>
    </location>
</feature>
<evidence type="ECO:0008006" key="9">
    <source>
        <dbReference type="Google" id="ProtNLM"/>
    </source>
</evidence>
<organism evidence="7 8">
    <name type="scientific">Sphingomonas paucimobilis</name>
    <name type="common">Pseudomonas paucimobilis</name>
    <dbReference type="NCBI Taxonomy" id="13689"/>
    <lineage>
        <taxon>Bacteria</taxon>
        <taxon>Pseudomonadati</taxon>
        <taxon>Pseudomonadota</taxon>
        <taxon>Alphaproteobacteria</taxon>
        <taxon>Sphingomonadales</taxon>
        <taxon>Sphingomonadaceae</taxon>
        <taxon>Sphingomonas</taxon>
    </lineage>
</organism>
<sequence>MSTEYAHDIVPEHAASRPAGSIALIISSAVMGVPCIILGASIGHDYGIARALMVIVLGCGATAVLAAAAAYAGVRSRRSAALLAKQTFGVRGSVVLNAAMAVALLGWFAVEMGFIGDMIAAGLKASFGVSIGRVPGTLLAGVVVCLITIRGIAVISRAPLVFLPLLVLLLSCVLFLTVRSLGATPLAMTPKALGSGVSAIIGSYIAGCLIMPDYSRFVRSGRAAMSATALALGPVYGLVLCTYALAAIATGQTLPTGILDGLGLPAVIGFVLPIGLLQNGVMCLYSSSLATSQLVPSAPVKTVAILLAVIGAGLAFSGASAFFVSFLVVLGIVFPPALALLICTGLDPSMRREGERTRPWSASRLITWSAGVASAISSEWLGFGLTGFSAIDGFIVAAAGGLLLVRIAARQSERIVVEA</sequence>
<dbReference type="PANTHER" id="PTHR30569">
    <property type="entry name" value="CYTOSINE TRANSPORTER CODB"/>
    <property type="match status" value="1"/>
</dbReference>
<evidence type="ECO:0000256" key="6">
    <source>
        <dbReference type="SAM" id="Phobius"/>
    </source>
</evidence>
<comment type="subcellular location">
    <subcellularLocation>
        <location evidence="1">Membrane</location>
        <topology evidence="1">Multi-pass membrane protein</topology>
    </subcellularLocation>
</comment>
<feature type="transmembrane region" description="Helical" evidence="6">
    <location>
        <begin position="193"/>
        <end position="211"/>
    </location>
</feature>
<evidence type="ECO:0000256" key="1">
    <source>
        <dbReference type="ARBA" id="ARBA00004141"/>
    </source>
</evidence>
<dbReference type="PANTHER" id="PTHR30569:SF0">
    <property type="entry name" value="CYTOSINE PERMEASE"/>
    <property type="match status" value="1"/>
</dbReference>
<feature type="transmembrane region" description="Helical" evidence="6">
    <location>
        <begin position="365"/>
        <end position="383"/>
    </location>
</feature>
<dbReference type="GO" id="GO:0005886">
    <property type="term" value="C:plasma membrane"/>
    <property type="evidence" value="ECO:0007669"/>
    <property type="project" value="TreeGrafter"/>
</dbReference>
<keyword evidence="3 6" id="KW-0812">Transmembrane</keyword>
<comment type="caution">
    <text evidence="7">The sequence shown here is derived from an EMBL/GenBank/DDBJ whole genome shotgun (WGS) entry which is preliminary data.</text>
</comment>
<dbReference type="Proteomes" id="UP000550136">
    <property type="component" value="Unassembled WGS sequence"/>
</dbReference>
<dbReference type="EMBL" id="JABEOU010000038">
    <property type="protein sequence ID" value="NNG58591.1"/>
    <property type="molecule type" value="Genomic_DNA"/>
</dbReference>
<comment type="similarity">
    <text evidence="2">Belongs to the purine-cytosine permease (2.A.39) family.</text>
</comment>
<evidence type="ECO:0000256" key="5">
    <source>
        <dbReference type="ARBA" id="ARBA00023136"/>
    </source>
</evidence>
<proteinExistence type="inferred from homology"/>
<dbReference type="InterPro" id="IPR030191">
    <property type="entry name" value="CodB"/>
</dbReference>
<feature type="transmembrane region" description="Helical" evidence="6">
    <location>
        <begin position="161"/>
        <end position="181"/>
    </location>
</feature>
<reference evidence="7 8" key="1">
    <citation type="submission" date="2020-05" db="EMBL/GenBank/DDBJ databases">
        <title>Draft Genome Sequences of Sphingomonas sp. Isolated from the International Space Station.</title>
        <authorList>
            <person name="Bijlani S."/>
            <person name="Singh N.K."/>
            <person name="Mason C.E."/>
            <person name="Wang C.C."/>
            <person name="Venkateswaran K."/>
        </authorList>
    </citation>
    <scope>NUCLEOTIDE SEQUENCE [LARGE SCALE GENOMIC DNA]</scope>
    <source>
        <strain evidence="7 8">FKI-L5-BR-P1</strain>
    </source>
</reference>
<protein>
    <recommendedName>
        <fullName evidence="9">Cytosine permease</fullName>
    </recommendedName>
</protein>
<dbReference type="Gene3D" id="1.10.4160.10">
    <property type="entry name" value="Hydantoin permease"/>
    <property type="match status" value="1"/>
</dbReference>
<feature type="transmembrane region" description="Helical" evidence="6">
    <location>
        <begin position="298"/>
        <end position="316"/>
    </location>
</feature>